<reference evidence="1 2" key="1">
    <citation type="submission" date="2018-05" db="EMBL/GenBank/DDBJ databases">
        <title>Genomic Encyclopedia of Type Strains, Phase IV (KMG-IV): sequencing the most valuable type-strain genomes for metagenomic binning, comparative biology and taxonomic classification.</title>
        <authorList>
            <person name="Goeker M."/>
        </authorList>
    </citation>
    <scope>NUCLEOTIDE SEQUENCE [LARGE SCALE GENOMIC DNA]</scope>
    <source>
        <strain evidence="1 2">DSM 28556</strain>
    </source>
</reference>
<dbReference type="OrthoDB" id="2973629at2"/>
<dbReference type="RefSeq" id="WP_158525550.1">
    <property type="nucleotide sequence ID" value="NZ_JBHUHB010000001.1"/>
</dbReference>
<comment type="caution">
    <text evidence="1">The sequence shown here is derived from an EMBL/GenBank/DDBJ whole genome shotgun (WGS) entry which is preliminary data.</text>
</comment>
<keyword evidence="2" id="KW-1185">Reference proteome</keyword>
<dbReference type="Proteomes" id="UP000247978">
    <property type="component" value="Unassembled WGS sequence"/>
</dbReference>
<gene>
    <name evidence="1" type="ORF">DFR56_104225</name>
</gene>
<accession>A0A2V3W1X1</accession>
<evidence type="ECO:0000313" key="2">
    <source>
        <dbReference type="Proteomes" id="UP000247978"/>
    </source>
</evidence>
<sequence length="47" mass="5504">MMKVKMNIQTMYRGELLRAGKIYTVSEETAERWIISKIAEKVNDKEA</sequence>
<evidence type="ECO:0000313" key="1">
    <source>
        <dbReference type="EMBL" id="PXW88072.1"/>
    </source>
</evidence>
<dbReference type="AlphaFoldDB" id="A0A2V3W1X1"/>
<dbReference type="EMBL" id="QJJQ01000004">
    <property type="protein sequence ID" value="PXW88072.1"/>
    <property type="molecule type" value="Genomic_DNA"/>
</dbReference>
<organism evidence="1 2">
    <name type="scientific">Pseudogracilibacillus auburnensis</name>
    <dbReference type="NCBI Taxonomy" id="1494959"/>
    <lineage>
        <taxon>Bacteria</taxon>
        <taxon>Bacillati</taxon>
        <taxon>Bacillota</taxon>
        <taxon>Bacilli</taxon>
        <taxon>Bacillales</taxon>
        <taxon>Bacillaceae</taxon>
        <taxon>Pseudogracilibacillus</taxon>
    </lineage>
</organism>
<protein>
    <submittedName>
        <fullName evidence="1">Uncharacterized protein</fullName>
    </submittedName>
</protein>
<name>A0A2V3W1X1_9BACI</name>
<proteinExistence type="predicted"/>